<dbReference type="EMBL" id="BMAT01012132">
    <property type="protein sequence ID" value="GFR86599.1"/>
    <property type="molecule type" value="Genomic_DNA"/>
</dbReference>
<evidence type="ECO:0000259" key="9">
    <source>
        <dbReference type="Pfam" id="PF23797"/>
    </source>
</evidence>
<comment type="function">
    <text evidence="6">Component of the elongator complex which is required for multiple tRNA modifications, including mcm5U (5-methoxycarbonylmethyl uridine), mcm5s2U (5-methoxycarbonylmethyl-2-thiouridine), and ncm5U (5-carbamoylmethyl uridine). The elongator complex catalyzes formation of carboxymethyluridine in the wobble base at position 34 in tRNAs.</text>
</comment>
<dbReference type="GO" id="GO:0005829">
    <property type="term" value="C:cytosol"/>
    <property type="evidence" value="ECO:0007669"/>
    <property type="project" value="TreeGrafter"/>
</dbReference>
<keyword evidence="14" id="KW-1185">Reference proteome</keyword>
<keyword evidence="4" id="KW-0819">tRNA processing</keyword>
<evidence type="ECO:0000256" key="4">
    <source>
        <dbReference type="ARBA" id="ARBA00022694"/>
    </source>
</evidence>
<dbReference type="InterPro" id="IPR036322">
    <property type="entry name" value="WD40_repeat_dom_sf"/>
</dbReference>
<protein>
    <recommendedName>
        <fullName evidence="5 6">Elongator complex protein 1</fullName>
    </recommendedName>
</protein>
<feature type="domain" description="ELP1 TPR" evidence="10">
    <location>
        <begin position="860"/>
        <end position="1023"/>
    </location>
</feature>
<evidence type="ECO:0000259" key="12">
    <source>
        <dbReference type="Pfam" id="PF23936"/>
    </source>
</evidence>
<dbReference type="InterPro" id="IPR056164">
    <property type="entry name" value="Beta-prop_ELP1_1st"/>
</dbReference>
<dbReference type="InterPro" id="IPR056169">
    <property type="entry name" value="HB_ELP1"/>
</dbReference>
<evidence type="ECO:0000256" key="3">
    <source>
        <dbReference type="ARBA" id="ARBA00022490"/>
    </source>
</evidence>
<name>A0AAV4GMA8_9GAST</name>
<feature type="domain" description="ELP1 first N-terminal beta-propeller" evidence="8">
    <location>
        <begin position="165"/>
        <end position="298"/>
    </location>
</feature>
<keyword evidence="6" id="KW-0539">Nucleus</keyword>
<dbReference type="Pfam" id="PF23797">
    <property type="entry name" value="Beta-prop_ELP1_2nd"/>
    <property type="match status" value="1"/>
</dbReference>
<dbReference type="InterPro" id="IPR056165">
    <property type="entry name" value="Beta-prop_ELP1_2nd"/>
</dbReference>
<dbReference type="Gene3D" id="2.130.10.10">
    <property type="entry name" value="YVTN repeat-like/Quinoprotein amine dehydrogenase"/>
    <property type="match status" value="1"/>
</dbReference>
<reference evidence="13 14" key="1">
    <citation type="journal article" date="2021" name="Elife">
        <title>Chloroplast acquisition without the gene transfer in kleptoplastic sea slugs, Plakobranchus ocellatus.</title>
        <authorList>
            <person name="Maeda T."/>
            <person name="Takahashi S."/>
            <person name="Yoshida T."/>
            <person name="Shimamura S."/>
            <person name="Takaki Y."/>
            <person name="Nagai Y."/>
            <person name="Toyoda A."/>
            <person name="Suzuki Y."/>
            <person name="Arimoto A."/>
            <person name="Ishii H."/>
            <person name="Satoh N."/>
            <person name="Nishiyama T."/>
            <person name="Hasebe M."/>
            <person name="Maruyama T."/>
            <person name="Minagawa J."/>
            <person name="Obokata J."/>
            <person name="Shigenobu S."/>
        </authorList>
    </citation>
    <scope>NUCLEOTIDE SEQUENCE [LARGE SCALE GENOMIC DNA]</scope>
</reference>
<comment type="pathway">
    <text evidence="1">tRNA modification; 5-methoxycarbonylmethyl-2-thiouridine-tRNA biosynthesis.</text>
</comment>
<evidence type="ECO:0000256" key="6">
    <source>
        <dbReference type="PIRNR" id="PIRNR017233"/>
    </source>
</evidence>
<comment type="subcellular location">
    <subcellularLocation>
        <location evidence="6">Cytoplasm</location>
    </subcellularLocation>
    <subcellularLocation>
        <location evidence="6">Nucleus</location>
    </subcellularLocation>
</comment>
<feature type="domain" description="ELP1 alpha-solenoid" evidence="11">
    <location>
        <begin position="653"/>
        <end position="853"/>
    </location>
</feature>
<dbReference type="InterPro" id="IPR015943">
    <property type="entry name" value="WD40/YVTN_repeat-like_dom_sf"/>
</dbReference>
<sequence length="1273" mass="143325">MRNLQLLKRVAVWEGLDIPEAVCIAVTVDSGIAFVATVTEIVALKSQTGELVSKVSIPVDAQTGGESTPVSLEYVFDQHAVCLITRDGKFLLWQYEMNAELEDVGEVTNGVTAVSWSPDFELVIVTTGDKRLLMMTSEFDIITETTLIPDQQGEDSNVAVGWGGRFIYTWSRECIFQARSEAVDGLQHSLSWKPSGSLIASVQSMQHAGSQQIVFFEKNGLRHGQFTIPSVSEKDLFVKQIMWNQDSTILMLHIDEYDGISKLDVSYIQLWTVNNYHWYLKQSLRFDSGVATARWDPENAHALYVATRGGQLVTYIWSWTTDHTRGAAAQDQSLVAVIDGSNILVTPMRLMLVPPPMAASTLVCPSPVNRVAFGPCPGSNDMIAYLSTGKMALFYSNDEGCTSEVSSDPQDEFKHIWKEPVLKGILDIKFFPEVKAVRATDLRHMLWVSKENIIMVAQGKSFSASVLLLGTIKLEESRIDFEGSVEMSSVILSLAFNQDTKNVAVELDDGTVLKYVPASKALTPWVNTQGRAVSFPSPCTQIALTCVGSEEVVLGLTERFRFFVHGIEIASNCTSFGVHNDFLLLTTLSHTLRCLPKSTKHTDLPKLSAEKTHPFDESCRRVERGSRIVTVVGDCTKVVLQMPRGNLETIHPRALLTSSLKKLMDGNNILEAFMTIRRHRINMNLLYDHNPKRFLERVDDFIKTINKQSYLNVFLTDLIEEDVTKTMYSASYSQEQKPHTSAQTQKVSKVDKICDAFLAAFQRLGVNQYIQSVLTAYARKTVPELEKALQLVWSLHGQEENSAEAALNYLLFVIDVNTLYDVALGTYNFDLVMMVAQKSQKDPKEYIPFLNQLRRLEENYRYYTIDKHLKKYSKALGHISKCGDEHFEECVGLVSEHNLHRQALLLYKPGSAQFKRLAILYGDYLWTKNRHEEAGIEYIKAEEWHQALEAFRRACDWQQVFCMAYRQDYSKSQLYELAVKVAGDLKSRQKYEDASTVLIDYAEDHEEAIVALVEGSHWKKALRQIHRFKRLDLIDTHLLPALKDSLEHHTVMLSSQRELFERYQDRLLVVRALKEKAAADLLESAATDYNDAEADLISDATSVTGASLPSTHSSRSTVFTKGTGSARTRRKAENKKWSLKEGSINEEFALVDALAKIIKAVDGLKEDINVLLKMLVQFNYDESAQDLQGYYNELLQMFQSAIPEIWVYSRNSSISGMSLGPNSTANAVAQALQKGHTLQSEEEQLDPVLLVPPTLDKDVHWKLHIATASDQNR</sequence>
<comment type="similarity">
    <text evidence="2 6">Belongs to the ELP1/IKA1 family.</text>
</comment>
<evidence type="ECO:0000256" key="5">
    <source>
        <dbReference type="ARBA" id="ARBA00029535"/>
    </source>
</evidence>
<dbReference type="InterPro" id="IPR006849">
    <property type="entry name" value="Elp1"/>
</dbReference>
<dbReference type="Pfam" id="PF04762">
    <property type="entry name" value="Beta-prop_ELP1_1st"/>
    <property type="match status" value="2"/>
</dbReference>
<evidence type="ECO:0000313" key="13">
    <source>
        <dbReference type="EMBL" id="GFR86599.1"/>
    </source>
</evidence>
<dbReference type="InterPro" id="IPR056166">
    <property type="entry name" value="TPR_ELP1"/>
</dbReference>
<dbReference type="SUPFAM" id="SSF69322">
    <property type="entry name" value="Tricorn protease domain 2"/>
    <property type="match status" value="1"/>
</dbReference>
<dbReference type="Pfam" id="PF23936">
    <property type="entry name" value="HB_ELP1"/>
    <property type="match status" value="1"/>
</dbReference>
<feature type="compositionally biased region" description="Polar residues" evidence="7">
    <location>
        <begin position="1104"/>
        <end position="1126"/>
    </location>
</feature>
<dbReference type="GO" id="GO:0002926">
    <property type="term" value="P:tRNA wobble base 5-methoxycarbonylmethyl-2-thiouridinylation"/>
    <property type="evidence" value="ECO:0007669"/>
    <property type="project" value="TreeGrafter"/>
</dbReference>
<dbReference type="GO" id="GO:0005634">
    <property type="term" value="C:nucleus"/>
    <property type="evidence" value="ECO:0007669"/>
    <property type="project" value="UniProtKB-SubCell"/>
</dbReference>
<feature type="region of interest" description="Disordered" evidence="7">
    <location>
        <begin position="1104"/>
        <end position="1134"/>
    </location>
</feature>
<dbReference type="Pfam" id="PF23878">
    <property type="entry name" value="TPR_ELP1"/>
    <property type="match status" value="1"/>
</dbReference>
<dbReference type="GO" id="GO:0033588">
    <property type="term" value="C:elongator holoenzyme complex"/>
    <property type="evidence" value="ECO:0007669"/>
    <property type="project" value="InterPro"/>
</dbReference>
<gene>
    <name evidence="13" type="ORF">ElyMa_006056200</name>
</gene>
<evidence type="ECO:0000259" key="8">
    <source>
        <dbReference type="Pfam" id="PF04762"/>
    </source>
</evidence>
<dbReference type="GO" id="GO:0000049">
    <property type="term" value="F:tRNA binding"/>
    <property type="evidence" value="ECO:0007669"/>
    <property type="project" value="TreeGrafter"/>
</dbReference>
<evidence type="ECO:0000259" key="11">
    <source>
        <dbReference type="Pfam" id="PF23925"/>
    </source>
</evidence>
<evidence type="ECO:0000256" key="1">
    <source>
        <dbReference type="ARBA" id="ARBA00005043"/>
    </source>
</evidence>
<feature type="domain" description="ELP1 three-helical bundle" evidence="12">
    <location>
        <begin position="1032"/>
        <end position="1205"/>
    </location>
</feature>
<dbReference type="PIRSF" id="PIRSF017233">
    <property type="entry name" value="IKAP"/>
    <property type="match status" value="1"/>
</dbReference>
<dbReference type="Proteomes" id="UP000762676">
    <property type="component" value="Unassembled WGS sequence"/>
</dbReference>
<comment type="caution">
    <text evidence="13">The sequence shown here is derived from an EMBL/GenBank/DDBJ whole genome shotgun (WGS) entry which is preliminary data.</text>
</comment>
<accession>A0AAV4GMA8</accession>
<feature type="domain" description="ELP1 first N-terminal beta-propeller" evidence="8">
    <location>
        <begin position="1"/>
        <end position="164"/>
    </location>
</feature>
<dbReference type="InterPro" id="IPR056167">
    <property type="entry name" value="A-sol_ELP1"/>
</dbReference>
<evidence type="ECO:0000256" key="2">
    <source>
        <dbReference type="ARBA" id="ARBA00006086"/>
    </source>
</evidence>
<keyword evidence="3 6" id="KW-0963">Cytoplasm</keyword>
<dbReference type="PANTHER" id="PTHR12747:SF0">
    <property type="entry name" value="ELONGATOR COMPLEX PROTEIN 1"/>
    <property type="match status" value="1"/>
</dbReference>
<evidence type="ECO:0000259" key="10">
    <source>
        <dbReference type="Pfam" id="PF23878"/>
    </source>
</evidence>
<dbReference type="Pfam" id="PF23925">
    <property type="entry name" value="A-sol_ELP1"/>
    <property type="match status" value="1"/>
</dbReference>
<organism evidence="13 14">
    <name type="scientific">Elysia marginata</name>
    <dbReference type="NCBI Taxonomy" id="1093978"/>
    <lineage>
        <taxon>Eukaryota</taxon>
        <taxon>Metazoa</taxon>
        <taxon>Spiralia</taxon>
        <taxon>Lophotrochozoa</taxon>
        <taxon>Mollusca</taxon>
        <taxon>Gastropoda</taxon>
        <taxon>Heterobranchia</taxon>
        <taxon>Euthyneura</taxon>
        <taxon>Panpulmonata</taxon>
        <taxon>Sacoglossa</taxon>
        <taxon>Placobranchoidea</taxon>
        <taxon>Plakobranchidae</taxon>
        <taxon>Elysia</taxon>
    </lineage>
</organism>
<dbReference type="AlphaFoldDB" id="A0AAV4GMA8"/>
<evidence type="ECO:0000313" key="14">
    <source>
        <dbReference type="Proteomes" id="UP000762676"/>
    </source>
</evidence>
<feature type="domain" description="ELP1 N-terminal second beta-propeller" evidence="9">
    <location>
        <begin position="337"/>
        <end position="629"/>
    </location>
</feature>
<dbReference type="SUPFAM" id="SSF50978">
    <property type="entry name" value="WD40 repeat-like"/>
    <property type="match status" value="1"/>
</dbReference>
<proteinExistence type="inferred from homology"/>
<dbReference type="PANTHER" id="PTHR12747">
    <property type="entry name" value="ELONGATOR COMPLEX PROTEIN 1"/>
    <property type="match status" value="1"/>
</dbReference>
<evidence type="ECO:0000256" key="7">
    <source>
        <dbReference type="SAM" id="MobiDB-lite"/>
    </source>
</evidence>